<reference evidence="1 2" key="1">
    <citation type="submission" date="2017-08" db="EMBL/GenBank/DDBJ databases">
        <title>Genomic and metabolic characterisation of spoilage-associated Pseudomonas species.</title>
        <authorList>
            <person name="Stanborough T."/>
            <person name="Fegan N."/>
            <person name="Powell S.M."/>
            <person name="Singh T."/>
            <person name="Tamplin M.L."/>
            <person name="Chandry P.S."/>
        </authorList>
    </citation>
    <scope>NUCLEOTIDE SEQUENCE [LARGE SCALE GENOMIC DNA]</scope>
    <source>
        <strain evidence="1 2">F1801</strain>
    </source>
</reference>
<proteinExistence type="predicted"/>
<name>A0A267AMW8_PSEFR</name>
<dbReference type="OrthoDB" id="6974255at2"/>
<accession>A0A267AMW8</accession>
<dbReference type="RefSeq" id="WP_095036305.1">
    <property type="nucleotide sequence ID" value="NZ_NQKQ01000007.1"/>
</dbReference>
<comment type="caution">
    <text evidence="1">The sequence shown here is derived from an EMBL/GenBank/DDBJ whole genome shotgun (WGS) entry which is preliminary data.</text>
</comment>
<organism evidence="1 2">
    <name type="scientific">Pseudomonas fragi</name>
    <dbReference type="NCBI Taxonomy" id="296"/>
    <lineage>
        <taxon>Bacteria</taxon>
        <taxon>Pseudomonadati</taxon>
        <taxon>Pseudomonadota</taxon>
        <taxon>Gammaproteobacteria</taxon>
        <taxon>Pseudomonadales</taxon>
        <taxon>Pseudomonadaceae</taxon>
        <taxon>Pseudomonas</taxon>
    </lineage>
</organism>
<gene>
    <name evidence="1" type="ORF">CJU81_09005</name>
</gene>
<evidence type="ECO:0000313" key="2">
    <source>
        <dbReference type="Proteomes" id="UP000215861"/>
    </source>
</evidence>
<protein>
    <recommendedName>
        <fullName evidence="3">WD40 repeat domain-containing protein</fullName>
    </recommendedName>
</protein>
<dbReference type="AlphaFoldDB" id="A0A267AMW8"/>
<sequence length="488" mass="55034">MEIARNDRTSVWTLGDQEWLQTDDGTFSLHQVAGIKPTAELVDLDYLVGAIPAPDSSPGNYLPAAFAFCPSTGKPLPKVAYQTTTRWLPPYGDGSGSRVINERCKLSSAEDISSRLYDQLLDTRQGDLNSRKQIIELPRKNGLNFLAANLGGHREALYALSREGSLFLWQRGSQKWLELLPKGEPIGRSRLENWAWSVSLHQDEGTQHLLLSSDSGATLISVDPLTLRYQTLRDDGSPLAGPGTLEGQSYLPQLKSGHVCIVNPANLYGWARCLVEGADHERMTRLSAPILDAASRRLLWIGEHGYLSLTQGSELKAQWHPWPNNATAHPEQGPPFLDGRGLWQLIFDADGQHYLQLDPGATDLPMPIKGYRLSTGHLSFKYNVRLERPWEEYDENFTPTTRDVIYPFIEFSGQKRLLSMKAKQSSPLEAFFDNHQPIDVDYCFEQIGDQSFVFRARASEPWNAQWFFFDNAMWLYIDSCGALYRWNA</sequence>
<dbReference type="EMBL" id="NQKQ01000007">
    <property type="protein sequence ID" value="PAA13179.1"/>
    <property type="molecule type" value="Genomic_DNA"/>
</dbReference>
<evidence type="ECO:0000313" key="1">
    <source>
        <dbReference type="EMBL" id="PAA13179.1"/>
    </source>
</evidence>
<evidence type="ECO:0008006" key="3">
    <source>
        <dbReference type="Google" id="ProtNLM"/>
    </source>
</evidence>
<dbReference type="Proteomes" id="UP000215861">
    <property type="component" value="Unassembled WGS sequence"/>
</dbReference>